<dbReference type="InterPro" id="IPR036291">
    <property type="entry name" value="NAD(P)-bd_dom_sf"/>
</dbReference>
<dbReference type="SUPFAM" id="SSF50129">
    <property type="entry name" value="GroES-like"/>
    <property type="match status" value="1"/>
</dbReference>
<dbReference type="Pfam" id="PF00107">
    <property type="entry name" value="ADH_zinc_N"/>
    <property type="match status" value="1"/>
</dbReference>
<dbReference type="GO" id="GO:0070402">
    <property type="term" value="F:NADPH binding"/>
    <property type="evidence" value="ECO:0007669"/>
    <property type="project" value="TreeGrafter"/>
</dbReference>
<dbReference type="InterPro" id="IPR020843">
    <property type="entry name" value="ER"/>
</dbReference>
<evidence type="ECO:0000256" key="2">
    <source>
        <dbReference type="ARBA" id="ARBA00023002"/>
    </source>
</evidence>
<comment type="caution">
    <text evidence="4">The sequence shown here is derived from an EMBL/GenBank/DDBJ whole genome shotgun (WGS) entry which is preliminary data.</text>
</comment>
<evidence type="ECO:0000259" key="3">
    <source>
        <dbReference type="SMART" id="SM00829"/>
    </source>
</evidence>
<dbReference type="AlphaFoldDB" id="A0A421BWX7"/>
<keyword evidence="5" id="KW-1185">Reference proteome</keyword>
<evidence type="ECO:0000256" key="1">
    <source>
        <dbReference type="ARBA" id="ARBA00022857"/>
    </source>
</evidence>
<dbReference type="GO" id="GO:0003960">
    <property type="term" value="F:quinone reductase (NADPH) activity"/>
    <property type="evidence" value="ECO:0007669"/>
    <property type="project" value="InterPro"/>
</dbReference>
<dbReference type="EMBL" id="RCHI01000001">
    <property type="protein sequence ID" value="RLL72805.1"/>
    <property type="molecule type" value="Genomic_DNA"/>
</dbReference>
<dbReference type="RefSeq" id="WP_121530172.1">
    <property type="nucleotide sequence ID" value="NZ_RCHI01000001.1"/>
</dbReference>
<dbReference type="Pfam" id="PF08240">
    <property type="entry name" value="ADH_N"/>
    <property type="match status" value="1"/>
</dbReference>
<dbReference type="InterPro" id="IPR002364">
    <property type="entry name" value="Quin_OxRdtase/zeta-crystal_CS"/>
</dbReference>
<dbReference type="InterPro" id="IPR011032">
    <property type="entry name" value="GroES-like_sf"/>
</dbReference>
<dbReference type="SUPFAM" id="SSF51735">
    <property type="entry name" value="NAD(P)-binding Rossmann-fold domains"/>
    <property type="match status" value="1"/>
</dbReference>
<evidence type="ECO:0000313" key="4">
    <source>
        <dbReference type="EMBL" id="RLL72805.1"/>
    </source>
</evidence>
<keyword evidence="1" id="KW-0521">NADP</keyword>
<protein>
    <submittedName>
        <fullName evidence="4">Quinone oxidoreductase</fullName>
    </submittedName>
</protein>
<dbReference type="GO" id="GO:0035925">
    <property type="term" value="F:mRNA 3'-UTR AU-rich region binding"/>
    <property type="evidence" value="ECO:0007669"/>
    <property type="project" value="TreeGrafter"/>
</dbReference>
<dbReference type="PANTHER" id="PTHR48106">
    <property type="entry name" value="QUINONE OXIDOREDUCTASE PIG3-RELATED"/>
    <property type="match status" value="1"/>
</dbReference>
<feature type="domain" description="Enoyl reductase (ER)" evidence="3">
    <location>
        <begin position="11"/>
        <end position="321"/>
    </location>
</feature>
<keyword evidence="2" id="KW-0560">Oxidoreductase</keyword>
<dbReference type="GO" id="GO:0008270">
    <property type="term" value="F:zinc ion binding"/>
    <property type="evidence" value="ECO:0007669"/>
    <property type="project" value="InterPro"/>
</dbReference>
<sequence length="323" mass="34331">MDMALVARRPGGPEVMEWSAVETAAPGPGEALVRHTAIGVNFIDVYHRSGLYPWPEGRMIPGAEAAGVVEAVGPGVDTVRPGDRVAYVLKFGAYRTRRVVPADRLVRLPDAIPDTVAASVMLKGLTAQYLVTSSYAVQPGDTVLVHAAAGGVGLLLGQWLRAIGARAIGTAGGPAKVALALQHGYSDVIDYTATDFAPEVARLTRGALCAAVYDSVGRDTWRGSLACLKRFGMFVNFGQSSGMIEDFKLSDLARGSLSANRPMLFDYVDAREDLERRAADLFARLERGEVRADVVATRPLSEAAEAHAALEGRRTTGTTVLIP</sequence>
<dbReference type="InterPro" id="IPR047618">
    <property type="entry name" value="QOR-like"/>
</dbReference>
<name>A0A421BWX7_9RHOB</name>
<dbReference type="PANTHER" id="PTHR48106:SF13">
    <property type="entry name" value="QUINONE OXIDOREDUCTASE-RELATED"/>
    <property type="match status" value="1"/>
</dbReference>
<accession>A0A421BWX7</accession>
<dbReference type="Proteomes" id="UP000279673">
    <property type="component" value="Unassembled WGS sequence"/>
</dbReference>
<dbReference type="InterPro" id="IPR013149">
    <property type="entry name" value="ADH-like_C"/>
</dbReference>
<dbReference type="GO" id="GO:0005829">
    <property type="term" value="C:cytosol"/>
    <property type="evidence" value="ECO:0007669"/>
    <property type="project" value="TreeGrafter"/>
</dbReference>
<dbReference type="FunFam" id="3.40.50.720:FF:000053">
    <property type="entry name" value="Quinone oxidoreductase 1"/>
    <property type="match status" value="1"/>
</dbReference>
<dbReference type="PROSITE" id="PS01162">
    <property type="entry name" value="QOR_ZETA_CRYSTAL"/>
    <property type="match status" value="1"/>
</dbReference>
<reference evidence="4 5" key="1">
    <citation type="submission" date="2018-10" db="EMBL/GenBank/DDBJ databases">
        <title>Rhodobacter sp . BO-81.</title>
        <authorList>
            <person name="Im W.T."/>
        </authorList>
    </citation>
    <scope>NUCLEOTIDE SEQUENCE [LARGE SCALE GENOMIC DNA]</scope>
    <source>
        <strain evidence="4 5">BO-81</strain>
    </source>
</reference>
<proteinExistence type="predicted"/>
<organism evidence="4 5">
    <name type="scientific">Paenirhodobacter hankyongi</name>
    <dbReference type="NCBI Taxonomy" id="2294033"/>
    <lineage>
        <taxon>Bacteria</taxon>
        <taxon>Pseudomonadati</taxon>
        <taxon>Pseudomonadota</taxon>
        <taxon>Alphaproteobacteria</taxon>
        <taxon>Rhodobacterales</taxon>
        <taxon>Rhodobacter group</taxon>
        <taxon>Paenirhodobacter</taxon>
    </lineage>
</organism>
<gene>
    <name evidence="4" type="ORF">DYS74_00310</name>
</gene>
<evidence type="ECO:0000313" key="5">
    <source>
        <dbReference type="Proteomes" id="UP000279673"/>
    </source>
</evidence>
<dbReference type="InterPro" id="IPR013154">
    <property type="entry name" value="ADH-like_N"/>
</dbReference>
<dbReference type="Gene3D" id="3.90.180.10">
    <property type="entry name" value="Medium-chain alcohol dehydrogenases, catalytic domain"/>
    <property type="match status" value="1"/>
</dbReference>
<dbReference type="Gene3D" id="3.40.50.720">
    <property type="entry name" value="NAD(P)-binding Rossmann-like Domain"/>
    <property type="match status" value="1"/>
</dbReference>
<dbReference type="SMART" id="SM00829">
    <property type="entry name" value="PKS_ER"/>
    <property type="match status" value="1"/>
</dbReference>
<dbReference type="CDD" id="cd05286">
    <property type="entry name" value="QOR2"/>
    <property type="match status" value="1"/>
</dbReference>